<comment type="similarity">
    <text evidence="6">Belongs to the ABC transporter superfamily. HrtA family.</text>
</comment>
<keyword evidence="3" id="KW-0813">Transport</keyword>
<dbReference type="Gene3D" id="3.40.50.300">
    <property type="entry name" value="P-loop containing nucleotide triphosphate hydrolases"/>
    <property type="match status" value="1"/>
</dbReference>
<dbReference type="PANTHER" id="PTHR42798:SF7">
    <property type="entry name" value="ALPHA-D-RIBOSE 1-METHYLPHOSPHONATE 5-TRIPHOSPHATE SYNTHASE SUBUNIT PHNL"/>
    <property type="match status" value="1"/>
</dbReference>
<organism evidence="10 11">
    <name type="scientific">Staphylococcus simiae CCM 7213 = CCUG 51256</name>
    <dbReference type="NCBI Taxonomy" id="911238"/>
    <lineage>
        <taxon>Bacteria</taxon>
        <taxon>Bacillati</taxon>
        <taxon>Bacillota</taxon>
        <taxon>Bacilli</taxon>
        <taxon>Bacillales</taxon>
        <taxon>Staphylococcaceae</taxon>
        <taxon>Staphylococcus</taxon>
    </lineage>
</organism>
<evidence type="ECO:0000256" key="6">
    <source>
        <dbReference type="ARBA" id="ARBA00024359"/>
    </source>
</evidence>
<accession>G5JLC5</accession>
<dbReference type="InterPro" id="IPR003439">
    <property type="entry name" value="ABC_transporter-like_ATP-bd"/>
</dbReference>
<evidence type="ECO:0000256" key="8">
    <source>
        <dbReference type="ARBA" id="ARBA00024721"/>
    </source>
</evidence>
<dbReference type="GO" id="GO:0098796">
    <property type="term" value="C:membrane protein complex"/>
    <property type="evidence" value="ECO:0007669"/>
    <property type="project" value="UniProtKB-ARBA"/>
</dbReference>
<feature type="domain" description="ABC transporter" evidence="9">
    <location>
        <begin position="3"/>
        <end position="241"/>
    </location>
</feature>
<keyword evidence="5 10" id="KW-0067">ATP-binding</keyword>
<reference evidence="10 11" key="1">
    <citation type="journal article" date="2012" name="BMC Genomics">
        <title>Comparative genomic analysis of the genus Staphylococcus including Staphylococcus aureus and its newly described sister species Staphylococcus simiae.</title>
        <authorList>
            <person name="Suzuki H."/>
            <person name="Lefebure T."/>
            <person name="Pavinski Bitar P."/>
            <person name="Stanhope M.J."/>
        </authorList>
    </citation>
    <scope>NUCLEOTIDE SEQUENCE [LARGE SCALE GENOMIC DNA]</scope>
    <source>
        <strain evidence="10 11">CCM 7213</strain>
    </source>
</reference>
<dbReference type="OrthoDB" id="9791546at2"/>
<dbReference type="CDD" id="cd03255">
    <property type="entry name" value="ABC_MJ0796_LolCDE_FtsE"/>
    <property type="match status" value="1"/>
</dbReference>
<evidence type="ECO:0000313" key="10">
    <source>
        <dbReference type="EMBL" id="EHJ07013.1"/>
    </source>
</evidence>
<dbReference type="GO" id="GO:0022857">
    <property type="term" value="F:transmembrane transporter activity"/>
    <property type="evidence" value="ECO:0007669"/>
    <property type="project" value="UniProtKB-ARBA"/>
</dbReference>
<protein>
    <recommendedName>
        <fullName evidence="7">Putative hemin import ATP-binding protein HrtA</fullName>
    </recommendedName>
</protein>
<dbReference type="InterPro" id="IPR017911">
    <property type="entry name" value="MacB-like_ATP-bd"/>
</dbReference>
<dbReference type="FunFam" id="3.40.50.300:FF:000032">
    <property type="entry name" value="Export ABC transporter ATP-binding protein"/>
    <property type="match status" value="1"/>
</dbReference>
<evidence type="ECO:0000256" key="5">
    <source>
        <dbReference type="ARBA" id="ARBA00022840"/>
    </source>
</evidence>
<dbReference type="InterPro" id="IPR027417">
    <property type="entry name" value="P-loop_NTPase"/>
</dbReference>
<dbReference type="PATRIC" id="fig|911238.3.peg.2025"/>
<evidence type="ECO:0000259" key="9">
    <source>
        <dbReference type="PROSITE" id="PS50893"/>
    </source>
</evidence>
<dbReference type="PROSITE" id="PS00211">
    <property type="entry name" value="ABC_TRANSPORTER_1"/>
    <property type="match status" value="1"/>
</dbReference>
<evidence type="ECO:0000256" key="2">
    <source>
        <dbReference type="ARBA" id="ARBA00011131"/>
    </source>
</evidence>
<dbReference type="PANTHER" id="PTHR42798">
    <property type="entry name" value="LIPOPROTEIN-RELEASING SYSTEM ATP-BINDING PROTEIN LOLD"/>
    <property type="match status" value="1"/>
</dbReference>
<dbReference type="Pfam" id="PF00005">
    <property type="entry name" value="ABC_tran"/>
    <property type="match status" value="1"/>
</dbReference>
<dbReference type="GO" id="GO:0005524">
    <property type="term" value="F:ATP binding"/>
    <property type="evidence" value="ECO:0007669"/>
    <property type="project" value="UniProtKB-KW"/>
</dbReference>
<gene>
    <name evidence="10" type="ORF">SS7213T_11460</name>
</gene>
<sequence>MLLEMNNVKKIYGKGLNTNIALNHMNLSVQQGEFVAIMGESGSGKSTLLNLIASYDNLTEGDIIVDDIYLSKLKSKDIARYRQRKIGFIFQEFNLLPNMTNKENIIMPLILANQSYKSIIQNLEYLSNQLHITDILDKYPTEISGGQQQRIAIARALITQPMLLLADEPTGALDSQTSKTVMGLLQHINGDGQTILMVTHSNIDASYARRVIFIKDGRLFHEIYRGDETQMTFRQKIADSLALINGRSD</sequence>
<dbReference type="RefSeq" id="WP_002464975.1">
    <property type="nucleotide sequence ID" value="NZ_AEUN01000512.1"/>
</dbReference>
<dbReference type="EMBL" id="AEUN01000512">
    <property type="protein sequence ID" value="EHJ07013.1"/>
    <property type="molecule type" value="Genomic_DNA"/>
</dbReference>
<dbReference type="InterPro" id="IPR017871">
    <property type="entry name" value="ABC_transporter-like_CS"/>
</dbReference>
<dbReference type="GO" id="GO:0005886">
    <property type="term" value="C:plasma membrane"/>
    <property type="evidence" value="ECO:0007669"/>
    <property type="project" value="UniProtKB-SubCell"/>
</dbReference>
<keyword evidence="4" id="KW-0547">Nucleotide-binding</keyword>
<evidence type="ECO:0000256" key="3">
    <source>
        <dbReference type="ARBA" id="ARBA00022448"/>
    </source>
</evidence>
<comment type="subunit">
    <text evidence="2">The complex is composed of two ATP-binding proteins (HrtA), two transmembrane proteins (HrtB) and a solute-binding protein.</text>
</comment>
<evidence type="ECO:0000256" key="4">
    <source>
        <dbReference type="ARBA" id="ARBA00022741"/>
    </source>
</evidence>
<comment type="function">
    <text evidence="8">Part of the ABC transporter complex hrt involved in hemin import. Responsible for energy coupling to the transport system.</text>
</comment>
<evidence type="ECO:0000256" key="7">
    <source>
        <dbReference type="ARBA" id="ARBA00024432"/>
    </source>
</evidence>
<dbReference type="PROSITE" id="PS50893">
    <property type="entry name" value="ABC_TRANSPORTER_2"/>
    <property type="match status" value="1"/>
</dbReference>
<comment type="caution">
    <text evidence="10">The sequence shown here is derived from an EMBL/GenBank/DDBJ whole genome shotgun (WGS) entry which is preliminary data.</text>
</comment>
<dbReference type="SMART" id="SM00382">
    <property type="entry name" value="AAA"/>
    <property type="match status" value="1"/>
</dbReference>
<keyword evidence="11" id="KW-1185">Reference proteome</keyword>
<dbReference type="SUPFAM" id="SSF52540">
    <property type="entry name" value="P-loop containing nucleoside triphosphate hydrolases"/>
    <property type="match status" value="1"/>
</dbReference>
<proteinExistence type="inferred from homology"/>
<dbReference type="AlphaFoldDB" id="G5JLC5"/>
<evidence type="ECO:0000256" key="1">
    <source>
        <dbReference type="ARBA" id="ARBA00004202"/>
    </source>
</evidence>
<comment type="subcellular location">
    <subcellularLocation>
        <location evidence="1">Cell membrane</location>
        <topology evidence="1">Peripheral membrane protein</topology>
    </subcellularLocation>
</comment>
<dbReference type="InterPro" id="IPR003593">
    <property type="entry name" value="AAA+_ATPase"/>
</dbReference>
<evidence type="ECO:0000313" key="11">
    <source>
        <dbReference type="Proteomes" id="UP000005413"/>
    </source>
</evidence>
<dbReference type="Proteomes" id="UP000005413">
    <property type="component" value="Unassembled WGS sequence"/>
</dbReference>
<dbReference type="GO" id="GO:0016887">
    <property type="term" value="F:ATP hydrolysis activity"/>
    <property type="evidence" value="ECO:0007669"/>
    <property type="project" value="InterPro"/>
</dbReference>
<name>G5JLC5_9STAP</name>